<reference evidence="3" key="2">
    <citation type="submission" date="2016-05" db="EMBL/GenBank/DDBJ databases">
        <title>Comparative analysis highlights variable genome content of wheat rusts and divergence of the mating loci.</title>
        <authorList>
            <person name="Cuomo C.A."/>
            <person name="Bakkeren G."/>
            <person name="Szabo L."/>
            <person name="Khalil H."/>
            <person name="Joly D."/>
            <person name="Goldberg J."/>
            <person name="Young S."/>
            <person name="Zeng Q."/>
            <person name="Fellers J."/>
        </authorList>
    </citation>
    <scope>NUCLEOTIDE SEQUENCE [LARGE SCALE GENOMIC DNA]</scope>
    <source>
        <strain evidence="3">1-1 BBBD Race 1</strain>
    </source>
</reference>
<gene>
    <name evidence="3" type="ORF">PTTG_26142</name>
</gene>
<reference evidence="4" key="4">
    <citation type="submission" date="2025-05" db="UniProtKB">
        <authorList>
            <consortium name="EnsemblFungi"/>
        </authorList>
    </citation>
    <scope>IDENTIFICATION</scope>
    <source>
        <strain evidence="4">isolate 1-1 / race 1 (BBBD)</strain>
    </source>
</reference>
<evidence type="ECO:0000256" key="1">
    <source>
        <dbReference type="SAM" id="MobiDB-lite"/>
    </source>
</evidence>
<dbReference type="InterPro" id="IPR046496">
    <property type="entry name" value="DUF6589"/>
</dbReference>
<feature type="region of interest" description="Disordered" evidence="1">
    <location>
        <begin position="169"/>
        <end position="194"/>
    </location>
</feature>
<organism evidence="3">
    <name type="scientific">Puccinia triticina (isolate 1-1 / race 1 (BBBD))</name>
    <name type="common">Brown leaf rust fungus</name>
    <dbReference type="NCBI Taxonomy" id="630390"/>
    <lineage>
        <taxon>Eukaryota</taxon>
        <taxon>Fungi</taxon>
        <taxon>Dikarya</taxon>
        <taxon>Basidiomycota</taxon>
        <taxon>Pucciniomycotina</taxon>
        <taxon>Pucciniomycetes</taxon>
        <taxon>Pucciniales</taxon>
        <taxon>Pucciniaceae</taxon>
        <taxon>Puccinia</taxon>
    </lineage>
</organism>
<feature type="compositionally biased region" description="Basic and acidic residues" evidence="1">
    <location>
        <begin position="174"/>
        <end position="186"/>
    </location>
</feature>
<reference evidence="3" key="1">
    <citation type="submission" date="2009-11" db="EMBL/GenBank/DDBJ databases">
        <authorList>
            <consortium name="The Broad Institute Genome Sequencing Platform"/>
            <person name="Ward D."/>
            <person name="Feldgarden M."/>
            <person name="Earl A."/>
            <person name="Young S.K."/>
            <person name="Zeng Q."/>
            <person name="Koehrsen M."/>
            <person name="Alvarado L."/>
            <person name="Berlin A."/>
            <person name="Bochicchio J."/>
            <person name="Borenstein D."/>
            <person name="Chapman S.B."/>
            <person name="Chen Z."/>
            <person name="Engels R."/>
            <person name="Freedman E."/>
            <person name="Gellesch M."/>
            <person name="Goldberg J."/>
            <person name="Griggs A."/>
            <person name="Gujja S."/>
            <person name="Heilman E."/>
            <person name="Heiman D."/>
            <person name="Hepburn T."/>
            <person name="Howarth C."/>
            <person name="Jen D."/>
            <person name="Larson L."/>
            <person name="Lewis B."/>
            <person name="Mehta T."/>
            <person name="Park D."/>
            <person name="Pearson M."/>
            <person name="Roberts A."/>
            <person name="Saif S."/>
            <person name="Shea T."/>
            <person name="Shenoy N."/>
            <person name="Sisk P."/>
            <person name="Stolte C."/>
            <person name="Sykes S."/>
            <person name="Thomson T."/>
            <person name="Walk T."/>
            <person name="White J."/>
            <person name="Yandava C."/>
            <person name="Izard J."/>
            <person name="Baranova O.V."/>
            <person name="Blanton J.M."/>
            <person name="Tanner A.C."/>
            <person name="Dewhirst F.E."/>
            <person name="Haas B."/>
            <person name="Nusbaum C."/>
            <person name="Birren B."/>
        </authorList>
    </citation>
    <scope>NUCLEOTIDE SEQUENCE [LARGE SCALE GENOMIC DNA]</scope>
    <source>
        <strain evidence="3">1-1 BBBD Race 1</strain>
    </source>
</reference>
<evidence type="ECO:0000259" key="2">
    <source>
        <dbReference type="Pfam" id="PF20231"/>
    </source>
</evidence>
<dbReference type="EMBL" id="ADAS02000015">
    <property type="protein sequence ID" value="OAV97096.1"/>
    <property type="molecule type" value="Genomic_DNA"/>
</dbReference>
<dbReference type="STRING" id="630390.A0A180GW95"/>
<dbReference type="AlphaFoldDB" id="A0A180GW95"/>
<dbReference type="VEuPathDB" id="FungiDB:PTTG_26142"/>
<dbReference type="Proteomes" id="UP000005240">
    <property type="component" value="Unassembled WGS sequence"/>
</dbReference>
<evidence type="ECO:0000313" key="3">
    <source>
        <dbReference type="EMBL" id="OAV97096.1"/>
    </source>
</evidence>
<accession>A0A180GW95</accession>
<proteinExistence type="predicted"/>
<feature type="region of interest" description="Disordered" evidence="1">
    <location>
        <begin position="1"/>
        <end position="22"/>
    </location>
</feature>
<dbReference type="Pfam" id="PF20231">
    <property type="entry name" value="DUF6589"/>
    <property type="match status" value="1"/>
</dbReference>
<sequence length="854" mass="96476">MPEIVPNAQDTVRMSPAPSDQAPRVAMKDKLDTICALIKNLNLTPKSFIVAFLEQDEDGMASKRRFWGTETGWDTTEELLLTIRRLAFRHAEGRVLWEEFILLQAIKIVSAQKPPSGLAPKGSYHNSTTLSNSFFSIEERETCNKALTDQMPFLYRLLCAKIQGPTKPSLVTKKASDPKPDPVKDLSDDENGVDPLDELMDYDGSVLKKIKDPETRKANHIHTIACTICAMVAFGGNRRHNAFQLSNALPFLAGGVTERSLGKEAEAKVKSRYKDNSGLVAPLLCYDNLDFQEKIHMKSIGHTSQMFHGTWGYIHSIPPSLAAKLNSSELTIDALNDALHQGKELKIRPEMFTPTRESTIHFESTLKSQITRVILKYFATPADKRIKLPTNPPEVNPITPDDRKITMLKLMLASDNSSLGVGEVFTGVIQQSGLTPKEFHSRLQIIEGDLGSCNIFDSLRKQRTPASGDHNSLDNILPIPGAAHTLWNLAQAIYLSHWGNEKLARNTGAWRTLHALGIPTEKPVTKKDFNLMLSHVEKIHKATLLYCVMLVSNRAHKPLSDKLLKVSSETIHDWLERTYDRFCSGEALRSDLAQNYTGHKNFLLCIRDFGTILEANWAMKDGDYGRLMFMWQHWSVMSQGIGGMPHYSKHLPKLIILLKYILPESLSCLVMNTLPLSPRGKPGHFVATDFYLEVQNYWLKYFFNHSGIGTDIDRLKDIFSSNISLLQYMLQLIKLESGAEVIQQSHKNVLTLESINNFRRMAERERLGQIPLEGREPEAIDDFYSMGMAKMRKEFMQSGLNRFRPYSKGIMTMYDEDEIQQTSMEIDMTTELEHQVLSNDSSCPESTDSIGNWI</sequence>
<name>A0A180GW95_PUCT1</name>
<reference evidence="4 5" key="3">
    <citation type="journal article" date="2017" name="G3 (Bethesda)">
        <title>Comparative analysis highlights variable genome content of wheat rusts and divergence of the mating loci.</title>
        <authorList>
            <person name="Cuomo C.A."/>
            <person name="Bakkeren G."/>
            <person name="Khalil H.B."/>
            <person name="Panwar V."/>
            <person name="Joly D."/>
            <person name="Linning R."/>
            <person name="Sakthikumar S."/>
            <person name="Song X."/>
            <person name="Adiconis X."/>
            <person name="Fan L."/>
            <person name="Goldberg J.M."/>
            <person name="Levin J.Z."/>
            <person name="Young S."/>
            <person name="Zeng Q."/>
            <person name="Anikster Y."/>
            <person name="Bruce M."/>
            <person name="Wang M."/>
            <person name="Yin C."/>
            <person name="McCallum B."/>
            <person name="Szabo L.J."/>
            <person name="Hulbert S."/>
            <person name="Chen X."/>
            <person name="Fellers J.P."/>
        </authorList>
    </citation>
    <scope>NUCLEOTIDE SEQUENCE</scope>
    <source>
        <strain evidence="5">Isolate 1-1 / race 1 (BBBD)</strain>
        <strain evidence="4">isolate 1-1 / race 1 (BBBD)</strain>
    </source>
</reference>
<evidence type="ECO:0000313" key="5">
    <source>
        <dbReference type="Proteomes" id="UP000005240"/>
    </source>
</evidence>
<protein>
    <recommendedName>
        <fullName evidence="2">DUF6589 domain-containing protein</fullName>
    </recommendedName>
</protein>
<evidence type="ECO:0000313" key="4">
    <source>
        <dbReference type="EnsemblFungi" id="PTTG_26142-t43_1-p1"/>
    </source>
</evidence>
<keyword evidence="5" id="KW-1185">Reference proteome</keyword>
<feature type="domain" description="DUF6589" evidence="2">
    <location>
        <begin position="348"/>
        <end position="741"/>
    </location>
</feature>
<dbReference type="OrthoDB" id="2503533at2759"/>
<dbReference type="EnsemblFungi" id="PTTG_26142-t43_1">
    <property type="protein sequence ID" value="PTTG_26142-t43_1-p1"/>
    <property type="gene ID" value="PTTG_26142"/>
</dbReference>